<accession>A0A9P3PCS1</accession>
<proteinExistence type="predicted"/>
<dbReference type="Proteomes" id="UP001063166">
    <property type="component" value="Unassembled WGS sequence"/>
</dbReference>
<comment type="caution">
    <text evidence="1">The sequence shown here is derived from an EMBL/GenBank/DDBJ whole genome shotgun (WGS) entry which is preliminary data.</text>
</comment>
<evidence type="ECO:0000313" key="1">
    <source>
        <dbReference type="EMBL" id="GLB33442.1"/>
    </source>
</evidence>
<sequence length="90" mass="9534">MYLIVPPYASCKNIQTGSPIDSEGYSCLCECLALSMGIDGSGNAGAELVSRKRSYLSFASPPDAVAARAACSHRVIRMSIVTRSAFLCIL</sequence>
<gene>
    <name evidence="1" type="ORF">LshimejAT787_0103260</name>
</gene>
<dbReference type="AlphaFoldDB" id="A0A9P3PCS1"/>
<reference evidence="1" key="1">
    <citation type="submission" date="2022-07" db="EMBL/GenBank/DDBJ databases">
        <title>The genome of Lyophyllum shimeji provides insight into the initial evolution of ectomycorrhizal fungal genome.</title>
        <authorList>
            <person name="Kobayashi Y."/>
            <person name="Shibata T."/>
            <person name="Hirakawa H."/>
            <person name="Shigenobu S."/>
            <person name="Nishiyama T."/>
            <person name="Yamada A."/>
            <person name="Hasebe M."/>
            <person name="Kawaguchi M."/>
        </authorList>
    </citation>
    <scope>NUCLEOTIDE SEQUENCE</scope>
    <source>
        <strain evidence="1">AT787</strain>
    </source>
</reference>
<keyword evidence="2" id="KW-1185">Reference proteome</keyword>
<organism evidence="1 2">
    <name type="scientific">Lyophyllum shimeji</name>
    <name type="common">Hon-shimeji</name>
    <name type="synonym">Tricholoma shimeji</name>
    <dbReference type="NCBI Taxonomy" id="47721"/>
    <lineage>
        <taxon>Eukaryota</taxon>
        <taxon>Fungi</taxon>
        <taxon>Dikarya</taxon>
        <taxon>Basidiomycota</taxon>
        <taxon>Agaricomycotina</taxon>
        <taxon>Agaricomycetes</taxon>
        <taxon>Agaricomycetidae</taxon>
        <taxon>Agaricales</taxon>
        <taxon>Tricholomatineae</taxon>
        <taxon>Lyophyllaceae</taxon>
        <taxon>Lyophyllum</taxon>
    </lineage>
</organism>
<name>A0A9P3PCS1_LYOSH</name>
<dbReference type="EMBL" id="BRPK01000001">
    <property type="protein sequence ID" value="GLB33442.1"/>
    <property type="molecule type" value="Genomic_DNA"/>
</dbReference>
<protein>
    <submittedName>
        <fullName evidence="1">Uncharacterized protein</fullName>
    </submittedName>
</protein>
<evidence type="ECO:0000313" key="2">
    <source>
        <dbReference type="Proteomes" id="UP001063166"/>
    </source>
</evidence>